<comment type="function">
    <text evidence="1 6">Required for the transposition of the insertion element.</text>
</comment>
<evidence type="ECO:0000256" key="4">
    <source>
        <dbReference type="ARBA" id="ARBA00023125"/>
    </source>
</evidence>
<evidence type="ECO:0000313" key="7">
    <source>
        <dbReference type="EMBL" id="GAX57480.1"/>
    </source>
</evidence>
<accession>A0A250VU37</accession>
<dbReference type="InterPro" id="IPR001207">
    <property type="entry name" value="Transposase_mutator"/>
</dbReference>
<dbReference type="GO" id="GO:0004803">
    <property type="term" value="F:transposase activity"/>
    <property type="evidence" value="ECO:0007669"/>
    <property type="project" value="UniProtKB-UniRule"/>
</dbReference>
<evidence type="ECO:0000256" key="6">
    <source>
        <dbReference type="RuleBase" id="RU365089"/>
    </source>
</evidence>
<dbReference type="GO" id="GO:0003677">
    <property type="term" value="F:DNA binding"/>
    <property type="evidence" value="ECO:0007669"/>
    <property type="project" value="UniProtKB-UniRule"/>
</dbReference>
<keyword evidence="4 6" id="KW-0238">DNA-binding</keyword>
<keyword evidence="6" id="KW-0814">Transposable element</keyword>
<evidence type="ECO:0000256" key="1">
    <source>
        <dbReference type="ARBA" id="ARBA00002190"/>
    </source>
</evidence>
<dbReference type="AlphaFoldDB" id="A0A250VU37"/>
<proteinExistence type="inferred from homology"/>
<name>A0A250VU37_STROL</name>
<gene>
    <name evidence="7" type="ORF">SO3561_09050</name>
</gene>
<protein>
    <recommendedName>
        <fullName evidence="6">Mutator family transposase</fullName>
    </recommendedName>
</protein>
<evidence type="ECO:0000256" key="5">
    <source>
        <dbReference type="ARBA" id="ARBA00023172"/>
    </source>
</evidence>
<evidence type="ECO:0000256" key="2">
    <source>
        <dbReference type="ARBA" id="ARBA00010961"/>
    </source>
</evidence>
<evidence type="ECO:0000313" key="8">
    <source>
        <dbReference type="Proteomes" id="UP000217446"/>
    </source>
</evidence>
<organism evidence="7 8">
    <name type="scientific">Streptomyces olivochromogenes</name>
    <dbReference type="NCBI Taxonomy" id="1963"/>
    <lineage>
        <taxon>Bacteria</taxon>
        <taxon>Bacillati</taxon>
        <taxon>Actinomycetota</taxon>
        <taxon>Actinomycetes</taxon>
        <taxon>Kitasatosporales</taxon>
        <taxon>Streptomycetaceae</taxon>
        <taxon>Streptomyces</taxon>
    </lineage>
</organism>
<keyword evidence="3 6" id="KW-0815">Transposition</keyword>
<dbReference type="Proteomes" id="UP000217446">
    <property type="component" value="Unassembled WGS sequence"/>
</dbReference>
<sequence length="183" mass="19970">MTGWDTVEVYVHGVSTRSVDDLGKALGADNGISKLEVSRICGELDAELAGFKERPLDHTVFPHVFLDATYCTAQVDQRIASQGVAIATGISATRHRETLGLMVGDSRSKPFWTKFLRTLRAHGLENVRLVISDSHSGLVAALRTVFLGSAWQRCRVHFVRDVFSVIDKGSAEMVAATIRTTVA</sequence>
<dbReference type="GO" id="GO:0006313">
    <property type="term" value="P:DNA transposition"/>
    <property type="evidence" value="ECO:0007669"/>
    <property type="project" value="UniProtKB-UniRule"/>
</dbReference>
<dbReference type="EMBL" id="BDQI01000036">
    <property type="protein sequence ID" value="GAX57480.1"/>
    <property type="molecule type" value="Genomic_DNA"/>
</dbReference>
<reference evidence="8" key="1">
    <citation type="submission" date="2017-05" db="EMBL/GenBank/DDBJ databases">
        <title>Streptomyces olivochromogenes NBRC 3561 whole genome shotgun sequence.</title>
        <authorList>
            <person name="Dohra H."/>
            <person name="Kodani S."/>
        </authorList>
    </citation>
    <scope>NUCLEOTIDE SEQUENCE [LARGE SCALE GENOMIC DNA]</scope>
    <source>
        <strain evidence="8">NBRC 3561</strain>
    </source>
</reference>
<comment type="caution">
    <text evidence="7">The sequence shown here is derived from an EMBL/GenBank/DDBJ whole genome shotgun (WGS) entry which is preliminary data.</text>
</comment>
<dbReference type="PANTHER" id="PTHR33217:SF7">
    <property type="entry name" value="TRANSPOSASE FOR INSERTION SEQUENCE ELEMENT IS1081"/>
    <property type="match status" value="1"/>
</dbReference>
<dbReference type="Pfam" id="PF00872">
    <property type="entry name" value="Transposase_mut"/>
    <property type="match status" value="1"/>
</dbReference>
<keyword evidence="8" id="KW-1185">Reference proteome</keyword>
<keyword evidence="5 6" id="KW-0233">DNA recombination</keyword>
<dbReference type="PANTHER" id="PTHR33217">
    <property type="entry name" value="TRANSPOSASE FOR INSERTION SEQUENCE ELEMENT IS1081"/>
    <property type="match status" value="1"/>
</dbReference>
<comment type="similarity">
    <text evidence="2 6">Belongs to the transposase mutator family.</text>
</comment>
<evidence type="ECO:0000256" key="3">
    <source>
        <dbReference type="ARBA" id="ARBA00022578"/>
    </source>
</evidence>